<organism evidence="4 5">
    <name type="scientific">Legionella santicrucis</name>
    <dbReference type="NCBI Taxonomy" id="45074"/>
    <lineage>
        <taxon>Bacteria</taxon>
        <taxon>Pseudomonadati</taxon>
        <taxon>Pseudomonadota</taxon>
        <taxon>Gammaproteobacteria</taxon>
        <taxon>Legionellales</taxon>
        <taxon>Legionellaceae</taxon>
        <taxon>Legionella</taxon>
    </lineage>
</organism>
<gene>
    <name evidence="4" type="ORF">Lsan_3718</name>
</gene>
<comment type="caution">
    <text evidence="4">The sequence shown here is derived from an EMBL/GenBank/DDBJ whole genome shotgun (WGS) entry which is preliminary data.</text>
</comment>
<dbReference type="AlphaFoldDB" id="A0A0W0Y8M4"/>
<keyword evidence="2" id="KW-0378">Hydrolase</keyword>
<dbReference type="OrthoDB" id="149912at2"/>
<dbReference type="PATRIC" id="fig|45074.5.peg.3996"/>
<dbReference type="InterPro" id="IPR000073">
    <property type="entry name" value="AB_hydrolase_1"/>
</dbReference>
<dbReference type="Gene3D" id="3.40.50.1820">
    <property type="entry name" value="alpha/beta hydrolase"/>
    <property type="match status" value="1"/>
</dbReference>
<proteinExistence type="inferred from homology"/>
<comment type="similarity">
    <text evidence="1">Belongs to the AB hydrolase superfamily.</text>
</comment>
<evidence type="ECO:0000256" key="1">
    <source>
        <dbReference type="ARBA" id="ARBA00008645"/>
    </source>
</evidence>
<feature type="domain" description="AB hydrolase-1" evidence="3">
    <location>
        <begin position="24"/>
        <end position="264"/>
    </location>
</feature>
<dbReference type="GO" id="GO:0016787">
    <property type="term" value="F:hydrolase activity"/>
    <property type="evidence" value="ECO:0007669"/>
    <property type="project" value="UniProtKB-KW"/>
</dbReference>
<dbReference type="STRING" id="45074.Lsan_3718"/>
<evidence type="ECO:0000313" key="5">
    <source>
        <dbReference type="Proteomes" id="UP000054703"/>
    </source>
</evidence>
<protein>
    <submittedName>
        <fullName evidence="4">Lipase LipA (L, pneumophila)</fullName>
    </submittedName>
</protein>
<evidence type="ECO:0000256" key="2">
    <source>
        <dbReference type="ARBA" id="ARBA00022801"/>
    </source>
</evidence>
<dbReference type="InterPro" id="IPR050266">
    <property type="entry name" value="AB_hydrolase_sf"/>
</dbReference>
<name>A0A0W0Y8M4_9GAMM</name>
<sequence length="281" mass="31617">MNKLNLKIPGFSIACKTWGHPQKPTILALHGWLDNANSFLPLASYLENDFYLIAVDLPGHGHSSHLPKGCHYHFFDGIFIVIEILNALKIDKVHLLGHSMGACLASLVGGVIPERFLSLILIEGLGPFSHPGETACQQLREYAHFLTQKSKKSKGYAHLESAALARAFKGYVSIDIAKTLCERSLVEKRGKYYWRHDQRLLARSPLRMTETQILSCLKEITAKTYLLIANQGFSFDAEITKNRIKTVRNLILKKMDGGHHIHMEQPEVVSQLLADFMMNTN</sequence>
<dbReference type="Proteomes" id="UP000054703">
    <property type="component" value="Unassembled WGS sequence"/>
</dbReference>
<dbReference type="PANTHER" id="PTHR43798">
    <property type="entry name" value="MONOACYLGLYCEROL LIPASE"/>
    <property type="match status" value="1"/>
</dbReference>
<reference evidence="4 5" key="1">
    <citation type="submission" date="2015-11" db="EMBL/GenBank/DDBJ databases">
        <title>Genomic analysis of 38 Legionella species identifies large and diverse effector repertoires.</title>
        <authorList>
            <person name="Burstein D."/>
            <person name="Amaro F."/>
            <person name="Zusman T."/>
            <person name="Lifshitz Z."/>
            <person name="Cohen O."/>
            <person name="Gilbert J.A."/>
            <person name="Pupko T."/>
            <person name="Shuman H.A."/>
            <person name="Segal G."/>
        </authorList>
    </citation>
    <scope>NUCLEOTIDE SEQUENCE [LARGE SCALE GENOMIC DNA]</scope>
    <source>
        <strain evidence="4 5">SC-63-C7</strain>
    </source>
</reference>
<dbReference type="Pfam" id="PF00561">
    <property type="entry name" value="Abhydrolase_1"/>
    <property type="match status" value="1"/>
</dbReference>
<evidence type="ECO:0000259" key="3">
    <source>
        <dbReference type="Pfam" id="PF00561"/>
    </source>
</evidence>
<dbReference type="SUPFAM" id="SSF53474">
    <property type="entry name" value="alpha/beta-Hydrolases"/>
    <property type="match status" value="1"/>
</dbReference>
<dbReference type="InterPro" id="IPR029058">
    <property type="entry name" value="AB_hydrolase_fold"/>
</dbReference>
<evidence type="ECO:0000313" key="4">
    <source>
        <dbReference type="EMBL" id="KTD53308.1"/>
    </source>
</evidence>
<dbReference type="GO" id="GO:0016020">
    <property type="term" value="C:membrane"/>
    <property type="evidence" value="ECO:0007669"/>
    <property type="project" value="TreeGrafter"/>
</dbReference>
<dbReference type="PANTHER" id="PTHR43798:SF14">
    <property type="entry name" value="SERINE HYDROLASE-LIKE PROTEIN DDB_G0286239"/>
    <property type="match status" value="1"/>
</dbReference>
<accession>A0A0W0Y8M4</accession>
<dbReference type="RefSeq" id="WP_058515616.1">
    <property type="nucleotide sequence ID" value="NZ_CAAAIH010000001.1"/>
</dbReference>
<dbReference type="EMBL" id="LNYU01000091">
    <property type="protein sequence ID" value="KTD53308.1"/>
    <property type="molecule type" value="Genomic_DNA"/>
</dbReference>
<keyword evidence="5" id="KW-1185">Reference proteome</keyword>